<feature type="region of interest" description="Disordered" evidence="1">
    <location>
        <begin position="197"/>
        <end position="270"/>
    </location>
</feature>
<evidence type="ECO:0000313" key="2">
    <source>
        <dbReference type="EMBL" id="MFC0409568.1"/>
    </source>
</evidence>
<feature type="compositionally biased region" description="Low complexity" evidence="1">
    <location>
        <begin position="238"/>
        <end position="252"/>
    </location>
</feature>
<accession>A0ABV6JV11</accession>
<reference evidence="2 3" key="1">
    <citation type="submission" date="2024-09" db="EMBL/GenBank/DDBJ databases">
        <authorList>
            <person name="Sun Q."/>
            <person name="Mori K."/>
        </authorList>
    </citation>
    <scope>NUCLEOTIDE SEQUENCE [LARGE SCALE GENOMIC DNA]</scope>
    <source>
        <strain evidence="2 3">TBRC 5777</strain>
    </source>
</reference>
<dbReference type="RefSeq" id="WP_377045319.1">
    <property type="nucleotide sequence ID" value="NZ_JBHLUN010000010.1"/>
</dbReference>
<dbReference type="InterPro" id="IPR009057">
    <property type="entry name" value="Homeodomain-like_sf"/>
</dbReference>
<dbReference type="SUPFAM" id="SSF46689">
    <property type="entry name" value="Homeodomain-like"/>
    <property type="match status" value="1"/>
</dbReference>
<protein>
    <submittedName>
        <fullName evidence="2">TetR family transcriptional regulator</fullName>
    </submittedName>
</protein>
<name>A0ABV6JV11_9PROT</name>
<feature type="compositionally biased region" description="Gly residues" evidence="1">
    <location>
        <begin position="226"/>
        <end position="237"/>
    </location>
</feature>
<dbReference type="Gene3D" id="1.10.357.10">
    <property type="entry name" value="Tetracycline Repressor, domain 2"/>
    <property type="match status" value="1"/>
</dbReference>
<evidence type="ECO:0000313" key="3">
    <source>
        <dbReference type="Proteomes" id="UP001589865"/>
    </source>
</evidence>
<dbReference type="EMBL" id="JBHLUN010000010">
    <property type="protein sequence ID" value="MFC0409568.1"/>
    <property type="molecule type" value="Genomic_DNA"/>
</dbReference>
<proteinExistence type="predicted"/>
<keyword evidence="3" id="KW-1185">Reference proteome</keyword>
<sequence>MTDKTDADPAFLDASAGTAVLDALWRVVAERGWHGVTFRLIAEESGQPLDALRTRYPTPHALLAAHARAVDAAVLTGTMANQGGTARDRIFDLLMRRFDALAPHREGIVRFQRDLRQHPMLALSLSPMLMASMAWMLEGAEVDTSGLKGAMRVQGLAGVWIAASRAWADDTTVDLGPTMAALDRALDRAEQVARTLRLDDGDLGTAPAMDEPLADPFDAPPEDGPLSGGPLAGGPAGGASAVPPSGPSSSPSETEPPIIPINPVDPKHGQ</sequence>
<dbReference type="Proteomes" id="UP001589865">
    <property type="component" value="Unassembled WGS sequence"/>
</dbReference>
<gene>
    <name evidence="2" type="ORF">ACFFGY_15050</name>
</gene>
<organism evidence="2 3">
    <name type="scientific">Roseomonas elaeocarpi</name>
    <dbReference type="NCBI Taxonomy" id="907779"/>
    <lineage>
        <taxon>Bacteria</taxon>
        <taxon>Pseudomonadati</taxon>
        <taxon>Pseudomonadota</taxon>
        <taxon>Alphaproteobacteria</taxon>
        <taxon>Acetobacterales</taxon>
        <taxon>Roseomonadaceae</taxon>
        <taxon>Roseomonas</taxon>
    </lineage>
</organism>
<comment type="caution">
    <text evidence="2">The sequence shown here is derived from an EMBL/GenBank/DDBJ whole genome shotgun (WGS) entry which is preliminary data.</text>
</comment>
<evidence type="ECO:0000256" key="1">
    <source>
        <dbReference type="SAM" id="MobiDB-lite"/>
    </source>
</evidence>